<dbReference type="SMART" id="SM00906">
    <property type="entry name" value="Fungal_trans"/>
    <property type="match status" value="1"/>
</dbReference>
<dbReference type="PANTHER" id="PTHR47782:SF1">
    <property type="entry name" value="PYRIMIDINE PATHWAY REGULATORY PROTEIN 1"/>
    <property type="match status" value="1"/>
</dbReference>
<keyword evidence="2" id="KW-0479">Metal-binding</keyword>
<dbReference type="OrthoDB" id="189997at2759"/>
<keyword evidence="5" id="KW-0238">DNA-binding</keyword>
<evidence type="ECO:0000259" key="9">
    <source>
        <dbReference type="PROSITE" id="PS50048"/>
    </source>
</evidence>
<dbReference type="InterPro" id="IPR036864">
    <property type="entry name" value="Zn2-C6_fun-type_DNA-bd_sf"/>
</dbReference>
<keyword evidence="3" id="KW-0862">Zinc</keyword>
<evidence type="ECO:0000256" key="8">
    <source>
        <dbReference type="SAM" id="MobiDB-lite"/>
    </source>
</evidence>
<dbReference type="GO" id="GO:0043565">
    <property type="term" value="F:sequence-specific DNA binding"/>
    <property type="evidence" value="ECO:0007669"/>
    <property type="project" value="TreeGrafter"/>
</dbReference>
<dbReference type="CDD" id="cd00067">
    <property type="entry name" value="GAL4"/>
    <property type="match status" value="1"/>
</dbReference>
<dbReference type="Pfam" id="PF04082">
    <property type="entry name" value="Fungal_trans"/>
    <property type="match status" value="1"/>
</dbReference>
<evidence type="ECO:0000256" key="3">
    <source>
        <dbReference type="ARBA" id="ARBA00022833"/>
    </source>
</evidence>
<dbReference type="GO" id="GO:0045944">
    <property type="term" value="P:positive regulation of transcription by RNA polymerase II"/>
    <property type="evidence" value="ECO:0007669"/>
    <property type="project" value="TreeGrafter"/>
</dbReference>
<reference evidence="10 11" key="1">
    <citation type="submission" date="2015-01" db="EMBL/GenBank/DDBJ databases">
        <title>The Genome Sequence of Exophiala sideris CBS121828.</title>
        <authorList>
            <consortium name="The Broad Institute Genomics Platform"/>
            <person name="Cuomo C."/>
            <person name="de Hoog S."/>
            <person name="Gorbushina A."/>
            <person name="Stielow B."/>
            <person name="Teixiera M."/>
            <person name="Abouelleil A."/>
            <person name="Chapman S.B."/>
            <person name="Priest M."/>
            <person name="Young S.K."/>
            <person name="Wortman J."/>
            <person name="Nusbaum C."/>
            <person name="Birren B."/>
        </authorList>
    </citation>
    <scope>NUCLEOTIDE SEQUENCE [LARGE SCALE GENOMIC DNA]</scope>
    <source>
        <strain evidence="10 11">CBS 121828</strain>
    </source>
</reference>
<evidence type="ECO:0000313" key="10">
    <source>
        <dbReference type="EMBL" id="KIV82148.1"/>
    </source>
</evidence>
<evidence type="ECO:0000256" key="2">
    <source>
        <dbReference type="ARBA" id="ARBA00022723"/>
    </source>
</evidence>
<sequence length="641" mass="72966">MELDVSERLPRPSIPVCQRCRHRKQKCDTDLGGCRPCMRSGNECYVEDPDTGRKVPRAYVQRLEDHARNLRQAAKNQTSDQQFKEPSTPMESSGQRQHAAQTPNRRYLGTSSGISFIEYAITFAKTHKILDGSQESSQVKNSASIDAKHLIQILAPSPTQSNLDRETVSRLFDYFSITQWYYRIITRDEFDRHLSCFFSDSPNDHPESAIVVHMISAISTFYLGAIEGNAMASNLAEIQYDRALHLLPTILPYRTIETLQTILLVLLYSFLNPQKPVTWHLLGAALRLATFLRLHEDNVAADSRYSAKDVYVRRNLFWTLYSIDRAVGNTLGRPTALQDVDIQTPFPDLDTDGTHDSYPAANAAIASHCFQIRRLQSEAADMLYQKIRPMPAGWPTDIQRRVDQWLLEAPLSKASPQMEEWINHAYQNLIMFINRPSLISPSSSFEEASKRSFSSASKVLKLYAKMHSRNAIDCTWMAFHWLFLAAVTHVFCIWTDVDIRVSADWKEINEDLQRTRMVLSAMVEYWRYGKKILDIYCQLCDGTIRLFVQLIPIAAGEQNHERQSTLEVAETTTQAPGIDAAPSLTEAVDASIQFDDILMNDDLDYWLDQPIAGFGTPNGGMEPYLGPSDLTSELDPWLYRM</sequence>
<dbReference type="PROSITE" id="PS00463">
    <property type="entry name" value="ZN2_CY6_FUNGAL_1"/>
    <property type="match status" value="1"/>
</dbReference>
<dbReference type="AlphaFoldDB" id="A0A0D1Z5L6"/>
<dbReference type="PROSITE" id="PS50048">
    <property type="entry name" value="ZN2_CY6_FUNGAL_2"/>
    <property type="match status" value="1"/>
</dbReference>
<keyword evidence="6" id="KW-0804">Transcription</keyword>
<gene>
    <name evidence="10" type="ORF">PV11_04276</name>
</gene>
<dbReference type="GO" id="GO:0006351">
    <property type="term" value="P:DNA-templated transcription"/>
    <property type="evidence" value="ECO:0007669"/>
    <property type="project" value="InterPro"/>
</dbReference>
<evidence type="ECO:0000256" key="4">
    <source>
        <dbReference type="ARBA" id="ARBA00023015"/>
    </source>
</evidence>
<dbReference type="HOGENOM" id="CLU_428287_0_0_1"/>
<organism evidence="10 11">
    <name type="scientific">Exophiala sideris</name>
    <dbReference type="NCBI Taxonomy" id="1016849"/>
    <lineage>
        <taxon>Eukaryota</taxon>
        <taxon>Fungi</taxon>
        <taxon>Dikarya</taxon>
        <taxon>Ascomycota</taxon>
        <taxon>Pezizomycotina</taxon>
        <taxon>Eurotiomycetes</taxon>
        <taxon>Chaetothyriomycetidae</taxon>
        <taxon>Chaetothyriales</taxon>
        <taxon>Herpotrichiellaceae</taxon>
        <taxon>Exophiala</taxon>
    </lineage>
</organism>
<evidence type="ECO:0000313" key="11">
    <source>
        <dbReference type="Proteomes" id="UP000053599"/>
    </source>
</evidence>
<evidence type="ECO:0000256" key="5">
    <source>
        <dbReference type="ARBA" id="ARBA00023125"/>
    </source>
</evidence>
<keyword evidence="4" id="KW-0805">Transcription regulation</keyword>
<dbReference type="PANTHER" id="PTHR47782">
    <property type="entry name" value="ZN(II)2CYS6 TRANSCRIPTION FACTOR (EUROFUNG)-RELATED"/>
    <property type="match status" value="1"/>
</dbReference>
<feature type="region of interest" description="Disordered" evidence="8">
    <location>
        <begin position="72"/>
        <end position="107"/>
    </location>
</feature>
<evidence type="ECO:0000256" key="7">
    <source>
        <dbReference type="ARBA" id="ARBA00023242"/>
    </source>
</evidence>
<feature type="compositionally biased region" description="Polar residues" evidence="8">
    <location>
        <begin position="74"/>
        <end position="107"/>
    </location>
</feature>
<dbReference type="GO" id="GO:0000981">
    <property type="term" value="F:DNA-binding transcription factor activity, RNA polymerase II-specific"/>
    <property type="evidence" value="ECO:0007669"/>
    <property type="project" value="InterPro"/>
</dbReference>
<dbReference type="CDD" id="cd12148">
    <property type="entry name" value="fungal_TF_MHR"/>
    <property type="match status" value="1"/>
</dbReference>
<dbReference type="InterPro" id="IPR001138">
    <property type="entry name" value="Zn2Cys6_DnaBD"/>
</dbReference>
<dbReference type="InterPro" id="IPR052202">
    <property type="entry name" value="Yeast_MetPath_Reg"/>
</dbReference>
<dbReference type="STRING" id="1016849.A0A0D1Z5L6"/>
<protein>
    <recommendedName>
        <fullName evidence="9">Zn(2)-C6 fungal-type domain-containing protein</fullName>
    </recommendedName>
</protein>
<proteinExistence type="predicted"/>
<accession>A0A0D1Z5L6</accession>
<dbReference type="Gene3D" id="4.10.240.10">
    <property type="entry name" value="Zn(2)-C6 fungal-type DNA-binding domain"/>
    <property type="match status" value="1"/>
</dbReference>
<comment type="subcellular location">
    <subcellularLocation>
        <location evidence="1">Nucleus</location>
    </subcellularLocation>
</comment>
<evidence type="ECO:0000256" key="1">
    <source>
        <dbReference type="ARBA" id="ARBA00004123"/>
    </source>
</evidence>
<dbReference type="Pfam" id="PF00172">
    <property type="entry name" value="Zn_clus"/>
    <property type="match status" value="1"/>
</dbReference>
<dbReference type="InterPro" id="IPR007219">
    <property type="entry name" value="XnlR_reg_dom"/>
</dbReference>
<keyword evidence="7" id="KW-0539">Nucleus</keyword>
<dbReference type="EMBL" id="KN846952">
    <property type="protein sequence ID" value="KIV82148.1"/>
    <property type="molecule type" value="Genomic_DNA"/>
</dbReference>
<name>A0A0D1Z5L6_9EURO</name>
<dbReference type="SUPFAM" id="SSF57701">
    <property type="entry name" value="Zn2/Cys6 DNA-binding domain"/>
    <property type="match status" value="1"/>
</dbReference>
<dbReference type="Proteomes" id="UP000053599">
    <property type="component" value="Unassembled WGS sequence"/>
</dbReference>
<evidence type="ECO:0000256" key="6">
    <source>
        <dbReference type="ARBA" id="ARBA00023163"/>
    </source>
</evidence>
<feature type="domain" description="Zn(2)-C6 fungal-type" evidence="9">
    <location>
        <begin position="16"/>
        <end position="46"/>
    </location>
</feature>
<dbReference type="GO" id="GO:0005634">
    <property type="term" value="C:nucleus"/>
    <property type="evidence" value="ECO:0007669"/>
    <property type="project" value="UniProtKB-SubCell"/>
</dbReference>
<dbReference type="GO" id="GO:0008270">
    <property type="term" value="F:zinc ion binding"/>
    <property type="evidence" value="ECO:0007669"/>
    <property type="project" value="InterPro"/>
</dbReference>